<gene>
    <name evidence="1" type="ORF">NCTC1542_06811</name>
</gene>
<protein>
    <submittedName>
        <fullName evidence="1">Uncharacterized protein</fullName>
    </submittedName>
</protein>
<reference evidence="1 2" key="1">
    <citation type="submission" date="2018-06" db="EMBL/GenBank/DDBJ databases">
        <authorList>
            <consortium name="Pathogen Informatics"/>
            <person name="Doyle S."/>
        </authorList>
    </citation>
    <scope>NUCLEOTIDE SEQUENCE [LARGE SCALE GENOMIC DNA]</scope>
    <source>
        <strain evidence="1 2">NCTC1542</strain>
    </source>
</reference>
<dbReference type="AlphaFoldDB" id="A0A378WCE3"/>
<sequence length="93" mass="11040">MIANTKVPQTMDVLHDHTWSDRSRPVWDFAQVLRAADLMPLDEDEYWEEPHKWDREHQLWHATGRPHQPPFDGPISLEWNRFLHAATQCEASL</sequence>
<name>A0A378WCE3_MYCFO</name>
<evidence type="ECO:0000313" key="1">
    <source>
        <dbReference type="EMBL" id="SUA31457.1"/>
    </source>
</evidence>
<evidence type="ECO:0000313" key="2">
    <source>
        <dbReference type="Proteomes" id="UP000255389"/>
    </source>
</evidence>
<dbReference type="Proteomes" id="UP000255389">
    <property type="component" value="Unassembled WGS sequence"/>
</dbReference>
<dbReference type="EMBL" id="UGQY01000006">
    <property type="protein sequence ID" value="SUA31457.1"/>
    <property type="molecule type" value="Genomic_DNA"/>
</dbReference>
<proteinExistence type="predicted"/>
<accession>A0A378WCE3</accession>
<organism evidence="1 2">
    <name type="scientific">Mycolicibacterium fortuitum</name>
    <name type="common">Mycobacterium fortuitum</name>
    <dbReference type="NCBI Taxonomy" id="1766"/>
    <lineage>
        <taxon>Bacteria</taxon>
        <taxon>Bacillati</taxon>
        <taxon>Actinomycetota</taxon>
        <taxon>Actinomycetes</taxon>
        <taxon>Mycobacteriales</taxon>
        <taxon>Mycobacteriaceae</taxon>
        <taxon>Mycolicibacterium</taxon>
    </lineage>
</organism>